<protein>
    <recommendedName>
        <fullName evidence="3">Phage protein, HK97 gp10 family</fullName>
    </recommendedName>
</protein>
<dbReference type="Pfam" id="PF04883">
    <property type="entry name" value="HK97-gp10_like"/>
    <property type="match status" value="1"/>
</dbReference>
<dbReference type="RefSeq" id="WP_016556496.1">
    <property type="nucleotide sequence ID" value="NZ_AEYE02000029.1"/>
</dbReference>
<evidence type="ECO:0000313" key="2">
    <source>
        <dbReference type="Proteomes" id="UP000014411"/>
    </source>
</evidence>
<sequence length="148" mass="16408">MAKVTVKIEGLKELDRALGQLPKSTAKATLRRVLKEAGEPMARAARAGAPVDEHYLYESIDVSTRLNPRQRSLHKEEGGRAFQEMFVGTNNPAGIQQEFGNEHNAAQPFMRPAWDATKQQTLDLIANSLWGEIEKSAQRLARKAAKGK</sequence>
<dbReference type="Proteomes" id="UP000014411">
    <property type="component" value="Unassembled WGS sequence"/>
</dbReference>
<organism evidence="1 2">
    <name type="scientific">Rhizobium grahamii CCGE 502</name>
    <dbReference type="NCBI Taxonomy" id="990285"/>
    <lineage>
        <taxon>Bacteria</taxon>
        <taxon>Pseudomonadati</taxon>
        <taxon>Pseudomonadota</taxon>
        <taxon>Alphaproteobacteria</taxon>
        <taxon>Hyphomicrobiales</taxon>
        <taxon>Rhizobiaceae</taxon>
        <taxon>Rhizobium/Agrobacterium group</taxon>
        <taxon>Rhizobium</taxon>
    </lineage>
</organism>
<dbReference type="eggNOG" id="ENOG5032WQE">
    <property type="taxonomic scope" value="Bacteria"/>
</dbReference>
<name>S3HAU8_9HYPH</name>
<evidence type="ECO:0008006" key="3">
    <source>
        <dbReference type="Google" id="ProtNLM"/>
    </source>
</evidence>
<accession>S3HAU8</accession>
<dbReference type="InterPro" id="IPR010064">
    <property type="entry name" value="HK97-gp10_tail"/>
</dbReference>
<gene>
    <name evidence="1" type="ORF">RGCCGE502_22730</name>
</gene>
<dbReference type="EMBL" id="AEYE02000029">
    <property type="protein sequence ID" value="EPE95714.1"/>
    <property type="molecule type" value="Genomic_DNA"/>
</dbReference>
<dbReference type="HOGENOM" id="CLU_127674_0_0_5"/>
<reference evidence="1 2" key="1">
    <citation type="journal article" date="2012" name="J. Bacteriol.">
        <title>Genome sequence of Rhizobium grahamii CCGE502, a broad-host-range symbiont with low nodulation competitiveness in Phaseolus vulgaris.</title>
        <authorList>
            <person name="Althabegoiti M.J."/>
            <person name="Lozano L."/>
            <person name="Torres-Tejerizo G."/>
            <person name="Ormeno-Orrillo E."/>
            <person name="Rogel M.A."/>
            <person name="Gonzalez V."/>
            <person name="Martinez-Romero E."/>
        </authorList>
    </citation>
    <scope>NUCLEOTIDE SEQUENCE [LARGE SCALE GENOMIC DNA]</scope>
    <source>
        <strain evidence="1 2">CCGE 502</strain>
    </source>
</reference>
<proteinExistence type="predicted"/>
<dbReference type="AlphaFoldDB" id="S3HAU8"/>
<dbReference type="NCBIfam" id="TIGR01725">
    <property type="entry name" value="phge_HK97_gp10"/>
    <property type="match status" value="1"/>
</dbReference>
<comment type="caution">
    <text evidence="1">The sequence shown here is derived from an EMBL/GenBank/DDBJ whole genome shotgun (WGS) entry which is preliminary data.</text>
</comment>
<evidence type="ECO:0000313" key="1">
    <source>
        <dbReference type="EMBL" id="EPE95714.1"/>
    </source>
</evidence>
<keyword evidence="2" id="KW-1185">Reference proteome</keyword>
<dbReference type="STRING" id="990285.RGCCGE502_22730"/>